<feature type="region of interest" description="Disordered" evidence="1">
    <location>
        <begin position="281"/>
        <end position="301"/>
    </location>
</feature>
<evidence type="ECO:0000256" key="1">
    <source>
        <dbReference type="SAM" id="MobiDB-lite"/>
    </source>
</evidence>
<sequence>MMDNILTYYNSIGSTYSSTRRFPKFSDYNFQLWFQESFDAAKDTPQSDDAAIGDELHPHEGGFEHEQVADVVEEPKPKTHEELIAEELQRREEELKRRADEEVRRKEELKLRAEEEGRREAELQRRAEEEERRAQADILVQEELDRRAAAEALTAPADGTQPEDPRNKRHEEKETHNKTDDMRAIMFEEESKHADNLSRKEEIEIKHLEDGRAHEAAGVSLHDHEAYQHEEISRQRDEMIRKLEMERKQQEEEVKRFEEARQREEFERIQREQEYIIQQENKKRNMEDDHDDDHEQHWGVSEEASSAKVSASAYIFLCFAPILLSCATLLA</sequence>
<reference evidence="3" key="1">
    <citation type="submission" date="2025-08" db="UniProtKB">
        <authorList>
            <consortium name="RefSeq"/>
        </authorList>
    </citation>
    <scope>IDENTIFICATION</scope>
    <source>
        <tissue evidence="3">Whole organism</tissue>
    </source>
</reference>
<dbReference type="OrthoDB" id="10680199at2759"/>
<evidence type="ECO:0000313" key="3">
    <source>
        <dbReference type="RefSeq" id="XP_018019946.2"/>
    </source>
</evidence>
<accession>A0A8B7P4F7</accession>
<dbReference type="Proteomes" id="UP000694843">
    <property type="component" value="Unplaced"/>
</dbReference>
<name>A0A8B7P4F7_HYAAZ</name>
<evidence type="ECO:0000313" key="2">
    <source>
        <dbReference type="Proteomes" id="UP000694843"/>
    </source>
</evidence>
<proteinExistence type="predicted"/>
<dbReference type="AlphaFoldDB" id="A0A8B7P4F7"/>
<dbReference type="KEGG" id="hazt:108676387"/>
<dbReference type="GeneID" id="108676387"/>
<feature type="compositionally biased region" description="Basic and acidic residues" evidence="1">
    <location>
        <begin position="94"/>
        <end position="135"/>
    </location>
</feature>
<organism evidence="2 3">
    <name type="scientific">Hyalella azteca</name>
    <name type="common">Amphipod</name>
    <dbReference type="NCBI Taxonomy" id="294128"/>
    <lineage>
        <taxon>Eukaryota</taxon>
        <taxon>Metazoa</taxon>
        <taxon>Ecdysozoa</taxon>
        <taxon>Arthropoda</taxon>
        <taxon>Crustacea</taxon>
        <taxon>Multicrustacea</taxon>
        <taxon>Malacostraca</taxon>
        <taxon>Eumalacostraca</taxon>
        <taxon>Peracarida</taxon>
        <taxon>Amphipoda</taxon>
        <taxon>Senticaudata</taxon>
        <taxon>Talitrida</taxon>
        <taxon>Talitroidea</taxon>
        <taxon>Hyalellidae</taxon>
        <taxon>Hyalella</taxon>
    </lineage>
</organism>
<feature type="compositionally biased region" description="Basic and acidic residues" evidence="1">
    <location>
        <begin position="281"/>
        <end position="297"/>
    </location>
</feature>
<feature type="region of interest" description="Disordered" evidence="1">
    <location>
        <begin position="152"/>
        <end position="179"/>
    </location>
</feature>
<protein>
    <submittedName>
        <fullName evidence="3">Vicilin-like seed storage protein At2g18540</fullName>
    </submittedName>
</protein>
<gene>
    <name evidence="3" type="primary">LOC108676387</name>
</gene>
<feature type="region of interest" description="Disordered" evidence="1">
    <location>
        <begin position="41"/>
        <end position="60"/>
    </location>
</feature>
<feature type="compositionally biased region" description="Basic and acidic residues" evidence="1">
    <location>
        <begin position="163"/>
        <end position="179"/>
    </location>
</feature>
<keyword evidence="2" id="KW-1185">Reference proteome</keyword>
<dbReference type="RefSeq" id="XP_018019946.2">
    <property type="nucleotide sequence ID" value="XM_018164457.2"/>
</dbReference>
<feature type="region of interest" description="Disordered" evidence="1">
    <location>
        <begin position="94"/>
        <end position="136"/>
    </location>
</feature>